<feature type="transmembrane region" description="Helical" evidence="1">
    <location>
        <begin position="134"/>
        <end position="155"/>
    </location>
</feature>
<evidence type="ECO:0000256" key="1">
    <source>
        <dbReference type="SAM" id="Phobius"/>
    </source>
</evidence>
<dbReference type="InterPro" id="IPR017196">
    <property type="entry name" value="ECF_substrate-spec_UCP037395"/>
</dbReference>
<feature type="transmembrane region" description="Helical" evidence="1">
    <location>
        <begin position="101"/>
        <end position="122"/>
    </location>
</feature>
<dbReference type="EMBL" id="CAFBMR010000012">
    <property type="protein sequence ID" value="CAB4907218.1"/>
    <property type="molecule type" value="Genomic_DNA"/>
</dbReference>
<keyword evidence="1" id="KW-0472">Membrane</keyword>
<proteinExistence type="predicted"/>
<feature type="transmembrane region" description="Helical" evidence="1">
    <location>
        <begin position="167"/>
        <end position="188"/>
    </location>
</feature>
<feature type="transmembrane region" description="Helical" evidence="1">
    <location>
        <begin position="74"/>
        <end position="95"/>
    </location>
</feature>
<dbReference type="Pfam" id="PF12822">
    <property type="entry name" value="ECF_trnsprt"/>
    <property type="match status" value="1"/>
</dbReference>
<keyword evidence="1" id="KW-0812">Transmembrane</keyword>
<dbReference type="Gene3D" id="1.10.1760.20">
    <property type="match status" value="1"/>
</dbReference>
<feature type="transmembrane region" description="Helical" evidence="1">
    <location>
        <begin position="12"/>
        <end position="33"/>
    </location>
</feature>
<accession>A0A6J7GKP9</accession>
<sequence length="270" mass="27877">MTRAIQLHTRSTIAIALCSLVGIMAFGWPLLASQSSAAMAHSADAPWFFAAFMPLLLAVVLAQLADGGMNAKSIAMLGVLSAVICVLRPLGAGTVGIEPMWVVLILAARALGPGFGFCLGAISMGASALITGGIGPWLPFQMIAAAWVGLGAGFIRGPRDGSWREIGITAAYGGAACYAYGLIMNLWIWPFTTGLATAIAFVPGAGLAINLQHWLAFSIATSLAFDIPRAVLAVVLISVLGRPTLAVLRRAGRRAVFDASTVGAVDVSRA</sequence>
<dbReference type="InterPro" id="IPR024529">
    <property type="entry name" value="ECF_trnsprt_substrate-spec"/>
</dbReference>
<dbReference type="AlphaFoldDB" id="A0A6J7GKP9"/>
<name>A0A6J7GKP9_9ZZZZ</name>
<dbReference type="GO" id="GO:0022857">
    <property type="term" value="F:transmembrane transporter activity"/>
    <property type="evidence" value="ECO:0007669"/>
    <property type="project" value="InterPro"/>
</dbReference>
<feature type="transmembrane region" description="Helical" evidence="1">
    <location>
        <begin position="45"/>
        <end position="62"/>
    </location>
</feature>
<protein>
    <submittedName>
        <fullName evidence="2">Unannotated protein</fullName>
    </submittedName>
</protein>
<keyword evidence="1" id="KW-1133">Transmembrane helix</keyword>
<feature type="transmembrane region" description="Helical" evidence="1">
    <location>
        <begin position="227"/>
        <end position="248"/>
    </location>
</feature>
<evidence type="ECO:0000313" key="2">
    <source>
        <dbReference type="EMBL" id="CAB4907218.1"/>
    </source>
</evidence>
<reference evidence="2" key="1">
    <citation type="submission" date="2020-05" db="EMBL/GenBank/DDBJ databases">
        <authorList>
            <person name="Chiriac C."/>
            <person name="Salcher M."/>
            <person name="Ghai R."/>
            <person name="Kavagutti S V."/>
        </authorList>
    </citation>
    <scope>NUCLEOTIDE SEQUENCE</scope>
</reference>
<dbReference type="PIRSF" id="PIRSF037395">
    <property type="entry name" value="UCP037395_ABCper"/>
    <property type="match status" value="1"/>
</dbReference>
<feature type="transmembrane region" description="Helical" evidence="1">
    <location>
        <begin position="195"/>
        <end position="215"/>
    </location>
</feature>
<gene>
    <name evidence="2" type="ORF">UFOPK3610_00522</name>
</gene>
<organism evidence="2">
    <name type="scientific">freshwater metagenome</name>
    <dbReference type="NCBI Taxonomy" id="449393"/>
    <lineage>
        <taxon>unclassified sequences</taxon>
        <taxon>metagenomes</taxon>
        <taxon>ecological metagenomes</taxon>
    </lineage>
</organism>